<name>A0A1S2VLW5_9BACT</name>
<keyword evidence="3" id="KW-1185">Reference proteome</keyword>
<dbReference type="AlphaFoldDB" id="A0A1S2VLW5"/>
<reference evidence="2 3" key="1">
    <citation type="submission" date="2016-10" db="EMBL/GenBank/DDBJ databases">
        <title>Arsenicibacter rosenii gen. nov., sp. nov., an efficient arsenic-methylating bacterium isolated from an arsenic-contaminated paddy soil.</title>
        <authorList>
            <person name="Huang K."/>
        </authorList>
    </citation>
    <scope>NUCLEOTIDE SEQUENCE [LARGE SCALE GENOMIC DNA]</scope>
    <source>
        <strain evidence="2 3">SM-1</strain>
    </source>
</reference>
<dbReference type="PANTHER" id="PTHR37315">
    <property type="entry name" value="UPF0311 PROTEIN BLR7842"/>
    <property type="match status" value="1"/>
</dbReference>
<evidence type="ECO:0000313" key="3">
    <source>
        <dbReference type="Proteomes" id="UP000181790"/>
    </source>
</evidence>
<dbReference type="Proteomes" id="UP000181790">
    <property type="component" value="Unassembled WGS sequence"/>
</dbReference>
<evidence type="ECO:0000313" key="2">
    <source>
        <dbReference type="EMBL" id="OIN59752.1"/>
    </source>
</evidence>
<sequence>MTGIDQTFAFWLRVLVGPMTDLGPTPQGIRRVIPILGGTFEGPAIRGDILAGGYDWQLIRSDGVAELEARYLLQTHDGAVITLVNKGIRHGPPAVMRQLARGEQVDPSAYYFRSTMQFDTAAPAYMWLTTAVFIATAQRCPDHVLIEVYRLE</sequence>
<gene>
    <name evidence="2" type="ORF">BLX24_07790</name>
</gene>
<dbReference type="Pfam" id="PF11578">
    <property type="entry name" value="DUF3237"/>
    <property type="match status" value="1"/>
</dbReference>
<dbReference type="PANTHER" id="PTHR37315:SF1">
    <property type="entry name" value="UPF0311 PROTEIN BLR7842"/>
    <property type="match status" value="1"/>
</dbReference>
<comment type="similarity">
    <text evidence="1">Belongs to the UPF0311 family.</text>
</comment>
<dbReference type="Gene3D" id="2.40.160.20">
    <property type="match status" value="1"/>
</dbReference>
<evidence type="ECO:0000256" key="1">
    <source>
        <dbReference type="HAMAP-Rule" id="MF_00775"/>
    </source>
</evidence>
<dbReference type="EMBL" id="MORL01000003">
    <property type="protein sequence ID" value="OIN59752.1"/>
    <property type="molecule type" value="Genomic_DNA"/>
</dbReference>
<accession>A0A1S2VLW5</accession>
<proteinExistence type="inferred from homology"/>
<dbReference type="HAMAP" id="MF_00775">
    <property type="entry name" value="UPF0311"/>
    <property type="match status" value="1"/>
</dbReference>
<comment type="caution">
    <text evidence="2">The sequence shown here is derived from an EMBL/GenBank/DDBJ whole genome shotgun (WGS) entry which is preliminary data.</text>
</comment>
<dbReference type="RefSeq" id="WP_071502552.1">
    <property type="nucleotide sequence ID" value="NZ_MORL01000003.1"/>
</dbReference>
<protein>
    <recommendedName>
        <fullName evidence="1">UPF0311 protein BLX24_07790</fullName>
    </recommendedName>
</protein>
<organism evidence="2 3">
    <name type="scientific">Arsenicibacter rosenii</name>
    <dbReference type="NCBI Taxonomy" id="1750698"/>
    <lineage>
        <taxon>Bacteria</taxon>
        <taxon>Pseudomonadati</taxon>
        <taxon>Bacteroidota</taxon>
        <taxon>Cytophagia</taxon>
        <taxon>Cytophagales</taxon>
        <taxon>Spirosomataceae</taxon>
        <taxon>Arsenicibacter</taxon>
    </lineage>
</organism>
<dbReference type="InterPro" id="IPR020915">
    <property type="entry name" value="UPF0311"/>
</dbReference>